<organism evidence="1 2">
    <name type="scientific">Vibrio gallaecicus</name>
    <dbReference type="NCBI Taxonomy" id="552386"/>
    <lineage>
        <taxon>Bacteria</taxon>
        <taxon>Pseudomonadati</taxon>
        <taxon>Pseudomonadota</taxon>
        <taxon>Gammaproteobacteria</taxon>
        <taxon>Vibrionales</taxon>
        <taxon>Vibrionaceae</taxon>
        <taxon>Vibrio</taxon>
    </lineage>
</organism>
<dbReference type="RefSeq" id="WP_372266475.1">
    <property type="nucleotide sequence ID" value="NZ_JBFRUW010000050.1"/>
</dbReference>
<evidence type="ECO:0000313" key="2">
    <source>
        <dbReference type="Proteomes" id="UP001570417"/>
    </source>
</evidence>
<gene>
    <name evidence="1" type="ORF">AB4566_13825</name>
</gene>
<keyword evidence="2" id="KW-1185">Reference proteome</keyword>
<reference evidence="1 2" key="1">
    <citation type="journal article" date="2024" name="ISME J.">
        <title>Tailless and filamentous prophages are predominant in marine Vibrio.</title>
        <authorList>
            <person name="Steensen K."/>
            <person name="Seneca J."/>
            <person name="Bartlau N."/>
            <person name="Yu X.A."/>
            <person name="Hussain F.A."/>
            <person name="Polz M.F."/>
        </authorList>
    </citation>
    <scope>NUCLEOTIDE SEQUENCE [LARGE SCALE GENOMIC DNA]</scope>
    <source>
        <strain evidence="1 2">10N.222.51.A1</strain>
    </source>
</reference>
<accession>A0ABV4NDE0</accession>
<dbReference type="Proteomes" id="UP001570417">
    <property type="component" value="Unassembled WGS sequence"/>
</dbReference>
<comment type="caution">
    <text evidence="1">The sequence shown here is derived from an EMBL/GenBank/DDBJ whole genome shotgun (WGS) entry which is preliminary data.</text>
</comment>
<protein>
    <submittedName>
        <fullName evidence="1">Uncharacterized protein</fullName>
    </submittedName>
</protein>
<name>A0ABV4NDE0_9VIBR</name>
<sequence>MFIVYLLLGGLFSWLAIKSFCAAFSGSDEDEHAFLVDDEASEFDDNVEEEWEYDSELENEDDCRGESEDEYLSDWCPEDLIEEVE</sequence>
<evidence type="ECO:0000313" key="1">
    <source>
        <dbReference type="EMBL" id="MFA0569348.1"/>
    </source>
</evidence>
<proteinExistence type="predicted"/>
<dbReference type="EMBL" id="JBFRUW010000050">
    <property type="protein sequence ID" value="MFA0569348.1"/>
    <property type="molecule type" value="Genomic_DNA"/>
</dbReference>